<protein>
    <submittedName>
        <fullName evidence="6">H110 protein</fullName>
    </submittedName>
</protein>
<name>A0A7K9TH02_9PICI</name>
<keyword evidence="2 3" id="KW-0238">DNA-binding</keyword>
<dbReference type="FunFam" id="1.10.10.10:FF:000075">
    <property type="entry name" value="Histone H1 like"/>
    <property type="match status" value="1"/>
</dbReference>
<dbReference type="InterPro" id="IPR005818">
    <property type="entry name" value="Histone_H1/H5_H15"/>
</dbReference>
<dbReference type="AlphaFoldDB" id="A0A7K9TH02"/>
<evidence type="ECO:0000256" key="2">
    <source>
        <dbReference type="ARBA" id="ARBA00023125"/>
    </source>
</evidence>
<dbReference type="SUPFAM" id="SSF46785">
    <property type="entry name" value="Winged helix' DNA-binding domain"/>
    <property type="match status" value="1"/>
</dbReference>
<feature type="compositionally biased region" description="Basic residues" evidence="4">
    <location>
        <begin position="119"/>
        <end position="131"/>
    </location>
</feature>
<feature type="non-terminal residue" evidence="6">
    <location>
        <position position="204"/>
    </location>
</feature>
<dbReference type="SMART" id="SM00526">
    <property type="entry name" value="H15"/>
    <property type="match status" value="1"/>
</dbReference>
<reference evidence="6 7" key="1">
    <citation type="submission" date="2019-09" db="EMBL/GenBank/DDBJ databases">
        <title>Bird 10,000 Genomes (B10K) Project - Family phase.</title>
        <authorList>
            <person name="Zhang G."/>
        </authorList>
    </citation>
    <scope>NUCLEOTIDE SEQUENCE [LARGE SCALE GENOMIC DNA]</scope>
    <source>
        <strain evidence="6">B10K-DU-001-62</strain>
        <tissue evidence="6">Muscle</tissue>
    </source>
</reference>
<feature type="domain" description="H15" evidence="5">
    <location>
        <begin position="34"/>
        <end position="107"/>
    </location>
</feature>
<dbReference type="PROSITE" id="PS51504">
    <property type="entry name" value="H15"/>
    <property type="match status" value="1"/>
</dbReference>
<proteinExistence type="inferred from homology"/>
<dbReference type="GO" id="GO:0003677">
    <property type="term" value="F:DNA binding"/>
    <property type="evidence" value="ECO:0007669"/>
    <property type="project" value="UniProtKB-KW"/>
</dbReference>
<keyword evidence="3" id="KW-0539">Nucleus</keyword>
<organism evidence="6 7">
    <name type="scientific">Galbula dea</name>
    <dbReference type="NCBI Taxonomy" id="1109041"/>
    <lineage>
        <taxon>Eukaryota</taxon>
        <taxon>Metazoa</taxon>
        <taxon>Chordata</taxon>
        <taxon>Craniata</taxon>
        <taxon>Vertebrata</taxon>
        <taxon>Euteleostomi</taxon>
        <taxon>Archelosauria</taxon>
        <taxon>Archosauria</taxon>
        <taxon>Dinosauria</taxon>
        <taxon>Saurischia</taxon>
        <taxon>Theropoda</taxon>
        <taxon>Coelurosauria</taxon>
        <taxon>Aves</taxon>
        <taxon>Neognathae</taxon>
        <taxon>Neoaves</taxon>
        <taxon>Telluraves</taxon>
        <taxon>Coraciimorphae</taxon>
        <taxon>Piciformes</taxon>
        <taxon>Galbulidae</taxon>
        <taxon>Galbula</taxon>
    </lineage>
</organism>
<comment type="caution">
    <text evidence="6">The sequence shown here is derived from an EMBL/GenBank/DDBJ whole genome shotgun (WGS) entry which is preliminary data.</text>
</comment>
<dbReference type="PRINTS" id="PR00624">
    <property type="entry name" value="HISTONEH5"/>
</dbReference>
<gene>
    <name evidence="6" type="primary">H110_2</name>
    <name evidence="6" type="ORF">GALDEA_R04037</name>
</gene>
<evidence type="ECO:0000313" key="6">
    <source>
        <dbReference type="EMBL" id="NXI47845.1"/>
    </source>
</evidence>
<comment type="function">
    <text evidence="1">Histones H1 are necessary for the condensation of nucleosome chains into higher-order structures.</text>
</comment>
<keyword evidence="7" id="KW-1185">Reference proteome</keyword>
<evidence type="ECO:0000259" key="5">
    <source>
        <dbReference type="PROSITE" id="PS51504"/>
    </source>
</evidence>
<dbReference type="EMBL" id="VWZX01011000">
    <property type="protein sequence ID" value="NXI47845.1"/>
    <property type="molecule type" value="Genomic_DNA"/>
</dbReference>
<sequence>MSKVVPAAASVAATAPVVKKPKKVAGGSKARKFVGPSVTELITKAVSVSKERKGLSLAGLKKVLAAGGYDVEKNNSRIKLGLKSLVGKGTLVQTKGIGASGSFRLSKKSGEVKEEASKKRVVAAKPKKLMAKKPASAVKKPRKVVSAKSPKNVKKPVASAGKKVAKSPKRVTTVKPQKAAVVKSPAKVKTVKPKAAKAKKAASK</sequence>
<dbReference type="GO" id="GO:0005634">
    <property type="term" value="C:nucleus"/>
    <property type="evidence" value="ECO:0007669"/>
    <property type="project" value="UniProtKB-SubCell"/>
</dbReference>
<dbReference type="InterPro" id="IPR036388">
    <property type="entry name" value="WH-like_DNA-bd_sf"/>
</dbReference>
<feature type="region of interest" description="Disordered" evidence="4">
    <location>
        <begin position="114"/>
        <end position="204"/>
    </location>
</feature>
<dbReference type="GO" id="GO:0030527">
    <property type="term" value="F:structural constituent of chromatin"/>
    <property type="evidence" value="ECO:0007669"/>
    <property type="project" value="InterPro"/>
</dbReference>
<feature type="non-terminal residue" evidence="6">
    <location>
        <position position="1"/>
    </location>
</feature>
<dbReference type="GO" id="GO:0006334">
    <property type="term" value="P:nucleosome assembly"/>
    <property type="evidence" value="ECO:0007669"/>
    <property type="project" value="InterPro"/>
</dbReference>
<dbReference type="InterPro" id="IPR036390">
    <property type="entry name" value="WH_DNA-bd_sf"/>
</dbReference>
<evidence type="ECO:0000313" key="7">
    <source>
        <dbReference type="Proteomes" id="UP000566440"/>
    </source>
</evidence>
<dbReference type="OrthoDB" id="9634976at2759"/>
<keyword evidence="3" id="KW-0158">Chromosome</keyword>
<dbReference type="Proteomes" id="UP000566440">
    <property type="component" value="Unassembled WGS sequence"/>
</dbReference>
<dbReference type="GO" id="GO:0000786">
    <property type="term" value="C:nucleosome"/>
    <property type="evidence" value="ECO:0007669"/>
    <property type="project" value="InterPro"/>
</dbReference>
<dbReference type="CDD" id="cd00073">
    <property type="entry name" value="H15"/>
    <property type="match status" value="1"/>
</dbReference>
<accession>A0A7K9TH02</accession>
<feature type="compositionally biased region" description="Basic residues" evidence="4">
    <location>
        <begin position="189"/>
        <end position="204"/>
    </location>
</feature>
<dbReference type="Gene3D" id="1.10.10.10">
    <property type="entry name" value="Winged helix-like DNA-binding domain superfamily/Winged helix DNA-binding domain"/>
    <property type="match status" value="1"/>
</dbReference>
<evidence type="ECO:0000256" key="1">
    <source>
        <dbReference type="ARBA" id="ARBA00002809"/>
    </source>
</evidence>
<comment type="similarity">
    <text evidence="3">Belongs to the histone H1/H5 family.</text>
</comment>
<dbReference type="InterPro" id="IPR005819">
    <property type="entry name" value="H1/H5"/>
</dbReference>
<evidence type="ECO:0000256" key="3">
    <source>
        <dbReference type="RuleBase" id="RU003894"/>
    </source>
</evidence>
<evidence type="ECO:0000256" key="4">
    <source>
        <dbReference type="SAM" id="MobiDB-lite"/>
    </source>
</evidence>
<dbReference type="Pfam" id="PF00538">
    <property type="entry name" value="Linker_histone"/>
    <property type="match status" value="1"/>
</dbReference>
<comment type="subcellular location">
    <subcellularLocation>
        <location evidence="3">Nucleus</location>
    </subcellularLocation>
</comment>
<feature type="compositionally biased region" description="Low complexity" evidence="4">
    <location>
        <begin position="174"/>
        <end position="188"/>
    </location>
</feature>